<evidence type="ECO:0000313" key="5">
    <source>
        <dbReference type="EMBL" id="VTR16285.1"/>
    </source>
</evidence>
<keyword evidence="4" id="KW-0902">Two-component regulatory system</keyword>
<dbReference type="SMART" id="SM00388">
    <property type="entry name" value="HisKA"/>
    <property type="match status" value="1"/>
</dbReference>
<dbReference type="GO" id="GO:0000155">
    <property type="term" value="F:phosphorelay sensor kinase activity"/>
    <property type="evidence" value="ECO:0007669"/>
    <property type="project" value="InterPro"/>
</dbReference>
<dbReference type="InterPro" id="IPR001789">
    <property type="entry name" value="Sig_transdc_resp-reg_receiver"/>
</dbReference>
<dbReference type="InterPro" id="IPR003661">
    <property type="entry name" value="HisK_dim/P_dom"/>
</dbReference>
<dbReference type="Gene3D" id="3.40.50.2300">
    <property type="match status" value="1"/>
</dbReference>
<evidence type="ECO:0000256" key="1">
    <source>
        <dbReference type="ARBA" id="ARBA00000085"/>
    </source>
</evidence>
<gene>
    <name evidence="5" type="primary">rcsC_1</name>
    <name evidence="5" type="ORF">NCTC12965_00205</name>
</gene>
<dbReference type="InterPro" id="IPR005467">
    <property type="entry name" value="His_kinase_dom"/>
</dbReference>
<dbReference type="GO" id="GO:0005524">
    <property type="term" value="F:ATP binding"/>
    <property type="evidence" value="ECO:0007669"/>
    <property type="project" value="UniProtKB-KW"/>
</dbReference>
<dbReference type="InterPro" id="IPR036641">
    <property type="entry name" value="HPT_dom_sf"/>
</dbReference>
<dbReference type="SUPFAM" id="SSF52172">
    <property type="entry name" value="CheY-like"/>
    <property type="match status" value="1"/>
</dbReference>
<dbReference type="RefSeq" id="WP_024486054.1">
    <property type="nucleotide sequence ID" value="NZ_CAMKUH010000004.1"/>
</dbReference>
<organism evidence="5">
    <name type="scientific">Serratia fonticola</name>
    <dbReference type="NCBI Taxonomy" id="47917"/>
    <lineage>
        <taxon>Bacteria</taxon>
        <taxon>Pseudomonadati</taxon>
        <taxon>Pseudomonadota</taxon>
        <taxon>Gammaproteobacteria</taxon>
        <taxon>Enterobacterales</taxon>
        <taxon>Yersiniaceae</taxon>
        <taxon>Serratia</taxon>
    </lineage>
</organism>
<dbReference type="CDD" id="cd00082">
    <property type="entry name" value="HisKA"/>
    <property type="match status" value="1"/>
</dbReference>
<dbReference type="InterPro" id="IPR036097">
    <property type="entry name" value="HisK_dim/P_sf"/>
</dbReference>
<dbReference type="FunFam" id="3.30.565.10:FF:000010">
    <property type="entry name" value="Sensor histidine kinase RcsC"/>
    <property type="match status" value="1"/>
</dbReference>
<dbReference type="PROSITE" id="PS50109">
    <property type="entry name" value="HIS_KIN"/>
    <property type="match status" value="1"/>
</dbReference>
<accession>A0A0F7HDA2</accession>
<dbReference type="STRING" id="47917.AV650_13770"/>
<dbReference type="SMART" id="SM00387">
    <property type="entry name" value="HATPase_c"/>
    <property type="match status" value="1"/>
</dbReference>
<dbReference type="SUPFAM" id="SSF47384">
    <property type="entry name" value="Homodimeric domain of signal transducing histidine kinase"/>
    <property type="match status" value="1"/>
</dbReference>
<dbReference type="PANTHER" id="PTHR45339">
    <property type="entry name" value="HYBRID SIGNAL TRANSDUCTION HISTIDINE KINASE J"/>
    <property type="match status" value="1"/>
</dbReference>
<dbReference type="PRINTS" id="PR00344">
    <property type="entry name" value="BCTRLSENSOR"/>
</dbReference>
<dbReference type="EC" id="2.7.13.3" evidence="2"/>
<dbReference type="AlphaFoldDB" id="A0A0F7HDA2"/>
<dbReference type="Gene3D" id="3.30.565.10">
    <property type="entry name" value="Histidine kinase-like ATPase, C-terminal domain"/>
    <property type="match status" value="1"/>
</dbReference>
<keyword evidence="3" id="KW-0597">Phosphoprotein</keyword>
<dbReference type="SMART" id="SM00448">
    <property type="entry name" value="REC"/>
    <property type="match status" value="1"/>
</dbReference>
<dbReference type="Pfam" id="PF00072">
    <property type="entry name" value="Response_reg"/>
    <property type="match status" value="1"/>
</dbReference>
<dbReference type="Pfam" id="PF00512">
    <property type="entry name" value="HisKA"/>
    <property type="match status" value="1"/>
</dbReference>
<evidence type="ECO:0000256" key="2">
    <source>
        <dbReference type="ARBA" id="ARBA00012438"/>
    </source>
</evidence>
<dbReference type="SUPFAM" id="SSF47226">
    <property type="entry name" value="Histidine-containing phosphotransfer domain, HPT domain"/>
    <property type="match status" value="1"/>
</dbReference>
<dbReference type="EMBL" id="CABEEZ010000013">
    <property type="protein sequence ID" value="VTR16285.1"/>
    <property type="molecule type" value="Genomic_DNA"/>
</dbReference>
<dbReference type="Gene3D" id="1.20.120.160">
    <property type="entry name" value="HPT domain"/>
    <property type="match status" value="1"/>
</dbReference>
<dbReference type="InterPro" id="IPR004358">
    <property type="entry name" value="Sig_transdc_His_kin-like_C"/>
</dbReference>
<dbReference type="SUPFAM" id="SSF55874">
    <property type="entry name" value="ATPase domain of HSP90 chaperone/DNA topoisomerase II/histidine kinase"/>
    <property type="match status" value="1"/>
</dbReference>
<dbReference type="GO" id="GO:0005886">
    <property type="term" value="C:plasma membrane"/>
    <property type="evidence" value="ECO:0007669"/>
    <property type="project" value="UniProtKB-SubCell"/>
</dbReference>
<dbReference type="PROSITE" id="PS50894">
    <property type="entry name" value="HPT"/>
    <property type="match status" value="1"/>
</dbReference>
<dbReference type="InterPro" id="IPR011006">
    <property type="entry name" value="CheY-like_superfamily"/>
</dbReference>
<dbReference type="InterPro" id="IPR008207">
    <property type="entry name" value="Sig_transdc_His_kin_Hpt_dom"/>
</dbReference>
<reference evidence="5" key="1">
    <citation type="submission" date="2019-05" db="EMBL/GenBank/DDBJ databases">
        <authorList>
            <consortium name="Pathogen Informatics"/>
        </authorList>
    </citation>
    <scope>NUCLEOTIDE SEQUENCE [LARGE SCALE GENOMIC DNA]</scope>
    <source>
        <strain evidence="5">NCTC12965</strain>
    </source>
</reference>
<proteinExistence type="predicted"/>
<comment type="catalytic activity">
    <reaction evidence="1">
        <text>ATP + protein L-histidine = ADP + protein N-phospho-L-histidine.</text>
        <dbReference type="EC" id="2.7.13.3"/>
    </reaction>
</comment>
<sequence length="1083" mass="119403">MPQTPFSRITHTLRRQNKALSGLAVLAMVLVAGLYWGAQRIIDQERGRFTLDFLTLVGYAHEQETFLHQLRHQSGQLSELPVTSIGSFHEITTLPAGGDRLFEGRESVVDMPFSLLCEKNCLIKPEALLPLGSYLADFYSSFWAASYFPAANVFFINEADDASISVPAINVSARYEPIDIETYRAVVNAVRKRLNSSVPIKDCQWQPGDNPIEDEAIWFRPAALPGRMIGLIPSGFSPRIWSHLSRGPASCIYAVTLLSRSQVGVLERAVNPAPRHIFWLQRYHHMWLSHKAHGMLMGEGQPPSVDLPGLHYTLSGLVFKVVDTSGNWTGYYSVSYASFLQDNLWLPVSVLLVLLIGITIGLAYLRWYNRQVILPAQVAQHEILESDAFNRTLIQTAPVALCLIDRVDSHLVFGNALALDWLGATVGERLPDPAARLLEQILSAPAAGVIEQLDMAGKILYVAYAPTRYRQHDVILCAFADVSARAEIERQLARAKAAADDASAAKSTFLATMSHEIRTPLYGALGTLELLATTRLDRQQRQYVERIDDSSQMLLQLISDILDVSKIEAGQMRLEKRVFQPRELVQSCTGTYAAMAHRKGLLLFSVVDPEVPPVAIGDAARIRQILSNLISNAIKFTEFGHVIVRLSQVEAGREHTRLHLEVCDSGVGISKAHQAKLFTPFYLAGEGHSNVGGAGLGLSICERLADLMGTEITLKSEPRVGSKFAVTLELAVAETPDVQQPQLAGAIVLVRSPHPELTENICIWLRYWGARAAPAIDQLLPGNDEAILLDVQRSSPGEALEWHGPILAVYLSGEVANGAVVDAYSLSSIGYGIGQLLNGDPPSEQFEIALPQFHLRVLVADDHPLNQVTLQGQLELLGCEVQLAGDGEEALAHWDITPYDLVLTDVNMPYLNGYDLARKLRAEGATVPIIGVTANAMLDEERRCVEAGMNAWLVKPIELRTLVEILRKYSHSDHNQLESNDDRDFKHVEPNVLNKHRDIFLSTMAEDMRQLEQGMADGDAGRIATALHRMRAALALAHHRALAAQMAAIELHMQTQGLDEQGKARMSAIIADIRQVLNNIALI</sequence>
<name>A0A0F7HDA2_SERFO</name>
<dbReference type="InterPro" id="IPR036890">
    <property type="entry name" value="HATPase_C_sf"/>
</dbReference>
<evidence type="ECO:0000256" key="4">
    <source>
        <dbReference type="ARBA" id="ARBA00023012"/>
    </source>
</evidence>
<keyword evidence="5" id="KW-0418">Kinase</keyword>
<keyword evidence="5" id="KW-0808">Transferase</keyword>
<dbReference type="Gene3D" id="1.10.287.130">
    <property type="match status" value="1"/>
</dbReference>
<evidence type="ECO:0000256" key="3">
    <source>
        <dbReference type="ARBA" id="ARBA00022553"/>
    </source>
</evidence>
<protein>
    <recommendedName>
        <fullName evidence="2">histidine kinase</fullName>
        <ecNumber evidence="2">2.7.13.3</ecNumber>
    </recommendedName>
</protein>
<dbReference type="PANTHER" id="PTHR45339:SF5">
    <property type="entry name" value="HISTIDINE KINASE"/>
    <property type="match status" value="1"/>
</dbReference>
<dbReference type="GeneID" id="30322170"/>
<dbReference type="PROSITE" id="PS50110">
    <property type="entry name" value="RESPONSE_REGULATORY"/>
    <property type="match status" value="1"/>
</dbReference>
<dbReference type="InterPro" id="IPR003594">
    <property type="entry name" value="HATPase_dom"/>
</dbReference>
<dbReference type="CDD" id="cd17546">
    <property type="entry name" value="REC_hyHK_CKI1_RcsC-like"/>
    <property type="match status" value="1"/>
</dbReference>
<dbReference type="KEGG" id="sfw:WN53_18510"/>
<dbReference type="CDD" id="cd16922">
    <property type="entry name" value="HATPase_EvgS-ArcB-TorS-like"/>
    <property type="match status" value="1"/>
</dbReference>
<dbReference type="Pfam" id="PF02518">
    <property type="entry name" value="HATPase_c"/>
    <property type="match status" value="1"/>
</dbReference>